<protein>
    <submittedName>
        <fullName evidence="1">Protein LORF5</fullName>
    </submittedName>
</protein>
<dbReference type="Proteomes" id="UP000146149">
    <property type="component" value="Segment"/>
</dbReference>
<dbReference type="GeneID" id="19738364"/>
<name>A0A068EPB5_9ALPH</name>
<dbReference type="RefSeq" id="YP_009046560.1">
    <property type="nucleotide sequence ID" value="NC_024450.1"/>
</dbReference>
<dbReference type="KEGG" id="vg:19738364"/>
<accession>A0A068EPB5</accession>
<evidence type="ECO:0000313" key="1">
    <source>
        <dbReference type="EMBL" id="AID52766.1"/>
    </source>
</evidence>
<sequence>MAFSRRRPNTPSCLMNVGVRARRRISQLPDEDGLLFPDDLAMAVQRPQHVKVLGCVPAERSTLDFSVHNDEFHPDLTVQITKRPKTLYENIGNAEPLPLSSEWMPMVQCNPYVSVPGRQRLVNQDLGFSWCMGDARPTAVVLHCMRTSDATTPGTLRFWRAGVVGAMTEDDFAIDVVPLPEPAVADDDLVLAGGSPQLHSPDTYTIVLFECAESERGPRTILDKREVAGYNTFLREDRKWKHLESHIKENIDNLFGTRHYYAFGEFVTTVYAVGQDGESLLRIGMGVVYHGPPNDDVEVAVAEAVDYAFACVNVDKRCRITLSNEAVLRRVSAAEVRHSLCACRYASYADDDAYADDEEMDPQDTFGWIGAMADSDPELPSARSYDKHVEPDSVNFDDELSVAATITRETLHRLRNGEFDDLVKIQREPKYMYVAKGCCSDAEETFTVNISSALRAERSWLLEERMAVSRSGFGACCITLGDGASSSSGRTARRLPGESSKTFAKIVRGEEPPDDTIAWYLSDYNMWLCRSRKKGRQIDRGDHFALGQTPEVRITYVDPFRERIVACSNMREWITPRCFSVSEGITLNTRRYRSSHRAPDPCIPIPEEVPKETRDKIERHAQNAPPRPFEELCLIVFVGNTMCPASRRFFSSDVVNIPVLKEEMATAVMNIGNYSNRGSYDKEMMFVFALASVCCDKLNGARVCNSIIYALGGVAPSLRALFETTNNLIAICDDMAAAGIWDMHAVEAVPEVGPVPCRFVMEFTNERSNCMTPKIVHCRYYSSLPLHCEEARIRGSQFLTRIPSQEDFVKQLTRCCNGRRTQYMAGRFCLGLFFPIKGIRLLTPDIKRSIGEYVFRFREWFEHGPGSVHYDALRRLVPLCECYMADVSMNSNFYGHGILIHLHCIPPHDRELAVVTVLARAFQDAQLFPSCSSHVDVVNHLFQ</sequence>
<proteinExistence type="predicted"/>
<gene>
    <name evidence="1" type="ORF">FaHV1S18_076</name>
</gene>
<organism evidence="1 2">
    <name type="scientific">Falconid herpesvirus 1</name>
    <dbReference type="NCBI Taxonomy" id="1510155"/>
    <lineage>
        <taxon>Viruses</taxon>
        <taxon>Duplodnaviria</taxon>
        <taxon>Heunggongvirae</taxon>
        <taxon>Peploviricota</taxon>
        <taxon>Herviviricetes</taxon>
        <taxon>Herpesvirales</taxon>
        <taxon>Orthoherpesviridae</taxon>
        <taxon>Alphaherpesvirinae</taxon>
        <taxon>Mardivirus</taxon>
        <taxon>Mardivirus columbidalpha1</taxon>
    </lineage>
</organism>
<evidence type="ECO:0000313" key="2">
    <source>
        <dbReference type="Proteomes" id="UP000146149"/>
    </source>
</evidence>
<reference evidence="1 2" key="1">
    <citation type="journal article" date="2014" name="Virus Res.">
        <title>Molecular characterization of the complete genome of falconid herpesvirus strain S-18.</title>
        <authorList>
            <person name="Spatz S.J."/>
            <person name="Volkening J.D."/>
            <person name="Ross T.A."/>
        </authorList>
    </citation>
    <scope>NUCLEOTIDE SEQUENCE [LARGE SCALE GENOMIC DNA]</scope>
    <source>
        <strain evidence="1">S-18</strain>
    </source>
</reference>
<dbReference type="OrthoDB" id="4663at10239"/>
<dbReference type="EMBL" id="KJ668231">
    <property type="protein sequence ID" value="AID52766.1"/>
    <property type="molecule type" value="Genomic_DNA"/>
</dbReference>